<feature type="transmembrane region" description="Helical" evidence="10">
    <location>
        <begin position="407"/>
        <end position="427"/>
    </location>
</feature>
<feature type="domain" description="Potassium channel" evidence="11">
    <location>
        <begin position="594"/>
        <end position="665"/>
    </location>
</feature>
<feature type="transmembrane region" description="Helical" evidence="10">
    <location>
        <begin position="351"/>
        <end position="374"/>
    </location>
</feature>
<evidence type="ECO:0000256" key="6">
    <source>
        <dbReference type="ARBA" id="ARBA00023136"/>
    </source>
</evidence>
<dbReference type="PANTHER" id="PTHR11003:SF342">
    <property type="entry name" value="OUTWARD-RECTIFIER POTASSIUM CHANNEL TOK1"/>
    <property type="match status" value="1"/>
</dbReference>
<dbReference type="AlphaFoldDB" id="A0A1Y2AFR0"/>
<keyword evidence="7 8" id="KW-0407">Ion channel</keyword>
<feature type="transmembrane region" description="Helical" evidence="10">
    <location>
        <begin position="274"/>
        <end position="298"/>
    </location>
</feature>
<dbReference type="InParanoid" id="A0A1Y2AFR0"/>
<keyword evidence="2 8" id="KW-0813">Transport</keyword>
<evidence type="ECO:0000256" key="3">
    <source>
        <dbReference type="ARBA" id="ARBA00022692"/>
    </source>
</evidence>
<comment type="subcellular location">
    <subcellularLocation>
        <location evidence="1">Membrane</location>
        <topology evidence="1">Multi-pass membrane protein</topology>
    </subcellularLocation>
</comment>
<evidence type="ECO:0000259" key="11">
    <source>
        <dbReference type="Pfam" id="PF07885"/>
    </source>
</evidence>
<name>A0A1Y2AFR0_9TREE</name>
<dbReference type="GO" id="GO:0015271">
    <property type="term" value="F:outward rectifier potassium channel activity"/>
    <property type="evidence" value="ECO:0007669"/>
    <property type="project" value="TreeGrafter"/>
</dbReference>
<feature type="region of interest" description="Disordered" evidence="9">
    <location>
        <begin position="27"/>
        <end position="90"/>
    </location>
</feature>
<feature type="compositionally biased region" description="Acidic residues" evidence="9">
    <location>
        <begin position="820"/>
        <end position="837"/>
    </location>
</feature>
<keyword evidence="5 8" id="KW-0406">Ion transport</keyword>
<organism evidence="12 13">
    <name type="scientific">Naematelia encephala</name>
    <dbReference type="NCBI Taxonomy" id="71784"/>
    <lineage>
        <taxon>Eukaryota</taxon>
        <taxon>Fungi</taxon>
        <taxon>Dikarya</taxon>
        <taxon>Basidiomycota</taxon>
        <taxon>Agaricomycotina</taxon>
        <taxon>Tremellomycetes</taxon>
        <taxon>Tremellales</taxon>
        <taxon>Naemateliaceae</taxon>
        <taxon>Naematelia</taxon>
    </lineage>
</organism>
<feature type="transmembrane region" description="Helical" evidence="10">
    <location>
        <begin position="641"/>
        <end position="661"/>
    </location>
</feature>
<feature type="compositionally biased region" description="Basic and acidic residues" evidence="9">
    <location>
        <begin position="699"/>
        <end position="710"/>
    </location>
</feature>
<evidence type="ECO:0000256" key="8">
    <source>
        <dbReference type="RuleBase" id="RU003857"/>
    </source>
</evidence>
<feature type="transmembrane region" description="Helical" evidence="10">
    <location>
        <begin position="310"/>
        <end position="330"/>
    </location>
</feature>
<dbReference type="EMBL" id="MCFC01000113">
    <property type="protein sequence ID" value="ORY21336.1"/>
    <property type="molecule type" value="Genomic_DNA"/>
</dbReference>
<evidence type="ECO:0000313" key="12">
    <source>
        <dbReference type="EMBL" id="ORY21336.1"/>
    </source>
</evidence>
<dbReference type="Proteomes" id="UP000193986">
    <property type="component" value="Unassembled WGS sequence"/>
</dbReference>
<evidence type="ECO:0000256" key="2">
    <source>
        <dbReference type="ARBA" id="ARBA00022448"/>
    </source>
</evidence>
<dbReference type="GO" id="GO:0022841">
    <property type="term" value="F:potassium ion leak channel activity"/>
    <property type="evidence" value="ECO:0007669"/>
    <property type="project" value="TreeGrafter"/>
</dbReference>
<reference evidence="12 13" key="1">
    <citation type="submission" date="2016-07" db="EMBL/GenBank/DDBJ databases">
        <title>Pervasive Adenine N6-methylation of Active Genes in Fungi.</title>
        <authorList>
            <consortium name="DOE Joint Genome Institute"/>
            <person name="Mondo S.J."/>
            <person name="Dannebaum R.O."/>
            <person name="Kuo R.C."/>
            <person name="Labutti K."/>
            <person name="Haridas S."/>
            <person name="Kuo A."/>
            <person name="Salamov A."/>
            <person name="Ahrendt S.R."/>
            <person name="Lipzen A."/>
            <person name="Sullivan W."/>
            <person name="Andreopoulos W.B."/>
            <person name="Clum A."/>
            <person name="Lindquist E."/>
            <person name="Daum C."/>
            <person name="Ramamoorthy G.K."/>
            <person name="Gryganskyi A."/>
            <person name="Culley D."/>
            <person name="Magnuson J.K."/>
            <person name="James T.Y."/>
            <person name="O'Malley M.A."/>
            <person name="Stajich J.E."/>
            <person name="Spatafora J.W."/>
            <person name="Visel A."/>
            <person name="Grigoriev I.V."/>
        </authorList>
    </citation>
    <scope>NUCLEOTIDE SEQUENCE [LARGE SCALE GENOMIC DNA]</scope>
    <source>
        <strain evidence="12 13">68-887.2</strain>
    </source>
</reference>
<evidence type="ECO:0000256" key="5">
    <source>
        <dbReference type="ARBA" id="ARBA00023065"/>
    </source>
</evidence>
<dbReference type="Pfam" id="PF07885">
    <property type="entry name" value="Ion_trans_2"/>
    <property type="match status" value="2"/>
</dbReference>
<feature type="domain" description="Potassium channel" evidence="11">
    <location>
        <begin position="358"/>
        <end position="432"/>
    </location>
</feature>
<dbReference type="SUPFAM" id="SSF81324">
    <property type="entry name" value="Voltage-gated potassium channels"/>
    <property type="match status" value="2"/>
</dbReference>
<evidence type="ECO:0000256" key="10">
    <source>
        <dbReference type="SAM" id="Phobius"/>
    </source>
</evidence>
<keyword evidence="13" id="KW-1185">Reference proteome</keyword>
<protein>
    <recommendedName>
        <fullName evidence="11">Potassium channel domain-containing protein</fullName>
    </recommendedName>
</protein>
<evidence type="ECO:0000256" key="1">
    <source>
        <dbReference type="ARBA" id="ARBA00004141"/>
    </source>
</evidence>
<dbReference type="GO" id="GO:0030322">
    <property type="term" value="P:stabilization of membrane potential"/>
    <property type="evidence" value="ECO:0007669"/>
    <property type="project" value="TreeGrafter"/>
</dbReference>
<keyword evidence="4 10" id="KW-1133">Transmembrane helix</keyword>
<evidence type="ECO:0000256" key="4">
    <source>
        <dbReference type="ARBA" id="ARBA00022989"/>
    </source>
</evidence>
<evidence type="ECO:0000313" key="13">
    <source>
        <dbReference type="Proteomes" id="UP000193986"/>
    </source>
</evidence>
<dbReference type="PRINTS" id="PR01333">
    <property type="entry name" value="2POREKCHANEL"/>
</dbReference>
<accession>A0A1Y2AFR0</accession>
<feature type="transmembrane region" description="Helical" evidence="10">
    <location>
        <begin position="241"/>
        <end position="262"/>
    </location>
</feature>
<feature type="transmembrane region" description="Helical" evidence="10">
    <location>
        <begin position="584"/>
        <end position="605"/>
    </location>
</feature>
<sequence length="855" mass="96640">MAAPVTWPSAFPSVAFHVNNDHQEAAYINDDGPDAVEEREEREMEADDDAYLEEMSVRSRRSQNWRPTSSPEPYEENEITPAPLHNGKRDLDFGRTVTINEPVRESIEKDSGYGNETPTTDSPHLRRRRWGRTLSLPRTNTSRSFATFSTVLSDSWNNRHDPAYHGFWSEFWRVLVGTKSDEETGPHEGDPGYVPPKYRWTPILSGLLQPFSILLEIPGLTEHWYVHTVNNKPVVYQSNPVILDVGLAISMACAVVANIALISRFLERRVYTSTIITIIGLSIHDMINITAVTVFGVVHRFDDGFTYSEAFWLCVCSTVASMFTNATLIYDLIRTKDFRRSGSGLTPKQRSLVIIVMILLTYMAVGSLCFNFLLPEIAFQNALYYTVVSIETIGFGDITPSTIGAKVFLFFYIPLGILNLAVTVGTARDTLVESWNTAYRRRRHEVIRRHRLRKQQREEEAIRRAALERQLALAGMPVYVDTGGGGQRGGARSRKLNVKALSMDQLSEAESQAISEIATRQTSALGATTLPTVTEGPGGEDAHTTALQQAKQLQDELTQQSLMSEEGYREFQERMAKEEKIENLFKFSFAFSLFILFWIVGATVFSKTEGWSWFVGFYFCFVTFTTIGYGEVSPQTPAGRAFFIIWAIFGVATVTLLIAVLTEAYANRYKLALVQKGTRRALVAIKREREEMVHRRFRHEQAVREDEQRDGQGQGHNTPSLHQLPYEMLDVVRKWHGHVAASRHGAMEGTESEATTALINVLMEDQGLDESEKRELASDQESRKVLFWNGYERAVHELLEKAERAIRAHERKQSRSLEQEVNDDGTVDDGTVEEGTMDDNIATPQRVGRVIHQVV</sequence>
<feature type="transmembrane region" description="Helical" evidence="10">
    <location>
        <begin position="611"/>
        <end position="629"/>
    </location>
</feature>
<dbReference type="OrthoDB" id="297496at2759"/>
<feature type="region of interest" description="Disordered" evidence="9">
    <location>
        <begin position="699"/>
        <end position="721"/>
    </location>
</feature>
<comment type="similarity">
    <text evidence="8">Belongs to the two pore domain potassium channel (TC 1.A.1.8) family.</text>
</comment>
<feature type="region of interest" description="Disordered" evidence="9">
    <location>
        <begin position="809"/>
        <end position="838"/>
    </location>
</feature>
<feature type="compositionally biased region" description="Acidic residues" evidence="9">
    <location>
        <begin position="31"/>
        <end position="52"/>
    </location>
</feature>
<proteinExistence type="inferred from homology"/>
<feature type="compositionally biased region" description="Basic and acidic residues" evidence="9">
    <location>
        <begin position="809"/>
        <end position="818"/>
    </location>
</feature>
<dbReference type="PANTHER" id="PTHR11003">
    <property type="entry name" value="POTASSIUM CHANNEL, SUBFAMILY K"/>
    <property type="match status" value="1"/>
</dbReference>
<dbReference type="Gene3D" id="1.10.287.70">
    <property type="match status" value="2"/>
</dbReference>
<gene>
    <name evidence="12" type="ORF">BCR39DRAFT_553869</name>
</gene>
<dbReference type="GO" id="GO:0005886">
    <property type="term" value="C:plasma membrane"/>
    <property type="evidence" value="ECO:0007669"/>
    <property type="project" value="TreeGrafter"/>
</dbReference>
<evidence type="ECO:0000256" key="9">
    <source>
        <dbReference type="SAM" id="MobiDB-lite"/>
    </source>
</evidence>
<dbReference type="InterPro" id="IPR003280">
    <property type="entry name" value="2pore_dom_K_chnl"/>
</dbReference>
<keyword evidence="6 10" id="KW-0472">Membrane</keyword>
<dbReference type="STRING" id="71784.A0A1Y2AFR0"/>
<evidence type="ECO:0000256" key="7">
    <source>
        <dbReference type="ARBA" id="ARBA00023303"/>
    </source>
</evidence>
<comment type="caution">
    <text evidence="12">The sequence shown here is derived from an EMBL/GenBank/DDBJ whole genome shotgun (WGS) entry which is preliminary data.</text>
</comment>
<dbReference type="InterPro" id="IPR013099">
    <property type="entry name" value="K_chnl_dom"/>
</dbReference>
<keyword evidence="3 8" id="KW-0812">Transmembrane</keyword>